<dbReference type="InterPro" id="IPR029470">
    <property type="entry name" value="PDDEXK_4"/>
</dbReference>
<dbReference type="Pfam" id="PF14281">
    <property type="entry name" value="PDDEXK_4"/>
    <property type="match status" value="1"/>
</dbReference>
<proteinExistence type="predicted"/>
<dbReference type="Proteomes" id="UP000033054">
    <property type="component" value="Chromosome"/>
</dbReference>
<organism evidence="1 2">
    <name type="scientific">Spirosoma radiotolerans</name>
    <dbReference type="NCBI Taxonomy" id="1379870"/>
    <lineage>
        <taxon>Bacteria</taxon>
        <taxon>Pseudomonadati</taxon>
        <taxon>Bacteroidota</taxon>
        <taxon>Cytophagia</taxon>
        <taxon>Cytophagales</taxon>
        <taxon>Cytophagaceae</taxon>
        <taxon>Spirosoma</taxon>
    </lineage>
</organism>
<dbReference type="AlphaFoldDB" id="A0A0E3ZYJ1"/>
<evidence type="ECO:0008006" key="3">
    <source>
        <dbReference type="Google" id="ProtNLM"/>
    </source>
</evidence>
<accession>A0A0E3ZYJ1</accession>
<dbReference type="KEGG" id="srd:SD10_19925"/>
<keyword evidence="2" id="KW-1185">Reference proteome</keyword>
<evidence type="ECO:0000313" key="2">
    <source>
        <dbReference type="Proteomes" id="UP000033054"/>
    </source>
</evidence>
<reference evidence="1 2" key="1">
    <citation type="journal article" date="2014" name="Curr. Microbiol.">
        <title>Spirosoma radiotolerans sp. nov., a gamma-radiation-resistant bacterium isolated from gamma ray-irradiated soil.</title>
        <authorList>
            <person name="Lee J.J."/>
            <person name="Srinivasan S."/>
            <person name="Lim S."/>
            <person name="Joe M."/>
            <person name="Im S."/>
            <person name="Bae S.I."/>
            <person name="Park K.R."/>
            <person name="Han J.H."/>
            <person name="Park S.H."/>
            <person name="Joo B.M."/>
            <person name="Park S.J."/>
            <person name="Kim M.K."/>
        </authorList>
    </citation>
    <scope>NUCLEOTIDE SEQUENCE [LARGE SCALE GENOMIC DNA]</scope>
    <source>
        <strain evidence="1 2">DG5A</strain>
    </source>
</reference>
<protein>
    <recommendedName>
        <fullName evidence="3">PD-(D/E)XK nuclease superfamily protein</fullName>
    </recommendedName>
</protein>
<dbReference type="HOGENOM" id="CLU_044833_0_0_10"/>
<dbReference type="EMBL" id="CP010429">
    <property type="protein sequence ID" value="AKD56833.1"/>
    <property type="molecule type" value="Genomic_DNA"/>
</dbReference>
<dbReference type="PATRIC" id="fig|1379870.5.peg.4294"/>
<evidence type="ECO:0000313" key="1">
    <source>
        <dbReference type="EMBL" id="AKD56833.1"/>
    </source>
</evidence>
<dbReference type="STRING" id="1379870.SD10_19925"/>
<name>A0A0E3ZYJ1_9BACT</name>
<gene>
    <name evidence="1" type="ORF">SD10_19925</name>
</gene>
<sequence>MTMKESDKPNLFTYATSELSQDAFICGLAAWADPKFKTADPALHQVASDFIASLIHRHKPHYDVSRINSVNVERQVEKLDVLIKIIENSDDKLAILIEDKTHTDHHSGQLGRYYENATKSFAIEQIIPIYFKTGYQSKFDVGNYKTYLRKDFLALLKSGSERVKNAIYSDFLSHLEHMEYVVNQYSVKDLIKTDGSNGWDPDDWRGFFMSLYDKRNQLYEVTEDDTANWSYIANPSGGFFGFWWYFKTIQNSPFTPYLQLENDALCFKIEVKDETKRQESRGEAYQKLTEASSQLGVELSRPTRMGSGRYMTVLRWKGDYRSQKDNKLDFDATLENLKKAQQILDTAFPQ</sequence>